<proteinExistence type="predicted"/>
<dbReference type="Gene3D" id="3.40.50.11980">
    <property type="match status" value="1"/>
</dbReference>
<dbReference type="EMBL" id="CP017248">
    <property type="protein sequence ID" value="AOR36023.1"/>
    <property type="molecule type" value="Genomic_DNA"/>
</dbReference>
<gene>
    <name evidence="3" type="ORF">BFF78_37670</name>
</gene>
<evidence type="ECO:0000313" key="3">
    <source>
        <dbReference type="EMBL" id="AOR36023.1"/>
    </source>
</evidence>
<dbReference type="Proteomes" id="UP000094960">
    <property type="component" value="Chromosome"/>
</dbReference>
<dbReference type="InterPro" id="IPR008984">
    <property type="entry name" value="SMAD_FHA_dom_sf"/>
</dbReference>
<evidence type="ECO:0000313" key="4">
    <source>
        <dbReference type="Proteomes" id="UP000094960"/>
    </source>
</evidence>
<organism evidence="3 4">
    <name type="scientific">Streptomyces fodineus</name>
    <dbReference type="NCBI Taxonomy" id="1904616"/>
    <lineage>
        <taxon>Bacteria</taxon>
        <taxon>Bacillati</taxon>
        <taxon>Actinomycetota</taxon>
        <taxon>Actinomycetes</taxon>
        <taxon>Kitasatosporales</taxon>
        <taxon>Streptomycetaceae</taxon>
        <taxon>Streptomyces</taxon>
    </lineage>
</organism>
<dbReference type="SUPFAM" id="SSF49879">
    <property type="entry name" value="SMAD/FHA domain"/>
    <property type="match status" value="1"/>
</dbReference>
<keyword evidence="4" id="KW-1185">Reference proteome</keyword>
<reference evidence="4" key="1">
    <citation type="submission" date="2016-09" db="EMBL/GenBank/DDBJ databases">
        <title>Streptomyces puniciscabiei strain:TW1S1 Genome sequencing and assembly.</title>
        <authorList>
            <person name="Kim M.-K."/>
            <person name="Kim S.B."/>
        </authorList>
    </citation>
    <scope>NUCLEOTIDE SEQUENCE [LARGE SCALE GENOMIC DNA]</scope>
    <source>
        <strain evidence="4">TW1S1</strain>
    </source>
</reference>
<dbReference type="InterPro" id="IPR000253">
    <property type="entry name" value="FHA_dom"/>
</dbReference>
<dbReference type="PROSITE" id="PS50006">
    <property type="entry name" value="FHA_DOMAIN"/>
    <property type="match status" value="1"/>
</dbReference>
<evidence type="ECO:0000256" key="1">
    <source>
        <dbReference type="ARBA" id="ARBA00022553"/>
    </source>
</evidence>
<dbReference type="Gene3D" id="2.60.200.20">
    <property type="match status" value="1"/>
</dbReference>
<dbReference type="Pfam" id="PF11977">
    <property type="entry name" value="RNase_Zc3h12a"/>
    <property type="match status" value="1"/>
</dbReference>
<protein>
    <recommendedName>
        <fullName evidence="2">FHA domain-containing protein</fullName>
    </recommendedName>
</protein>
<evidence type="ECO:0000259" key="2">
    <source>
        <dbReference type="PROSITE" id="PS50006"/>
    </source>
</evidence>
<name>A0A1D7YK98_9ACTN</name>
<dbReference type="InterPro" id="IPR021869">
    <property type="entry name" value="RNase_Zc3h12_NYN"/>
</dbReference>
<feature type="domain" description="FHA" evidence="2">
    <location>
        <begin position="232"/>
        <end position="290"/>
    </location>
</feature>
<accession>A0A1D7YK98</accession>
<keyword evidence="1" id="KW-0597">Phosphoprotein</keyword>
<dbReference type="AlphaFoldDB" id="A0A1D7YK98"/>
<sequence>MIIDASNVAATRKRPWPFSRVVDVREAWLRDHPGTDAVAVLDASVRPVLDDQHLVEQAERAHWLEVHQGDADDRILALAEQFDAAIVSSDNFRYARREHSWLQGNGSRVWSVRRMRGQIMFSPRQLGVASDEEIERDRQRKLTKAGLLRKDAEVRFRCTSAPGGCLRGGEVLLPRQVNKDGARWYCLSCGYEAVELIAEPPLPDGPDGGPVQVTVQHGYTVRRTITVPADGLTLGRASHSRPGVTDVTQGLGRDEADEISRTHLRIFLDDDGKPLVEHVPEQHLNVSFLNPELDFVGRPQSGRLATALPYALEDGDELHLGPGTVRLRIRCGGEL</sequence>
<dbReference type="KEGG" id="spun:BFF78_37670"/>